<feature type="modified residue" description="Phosphohistidine" evidence="15">
    <location>
        <position position="506"/>
    </location>
</feature>
<dbReference type="SUPFAM" id="SSF55874">
    <property type="entry name" value="ATPase domain of HSP90 chaperone/DNA topoisomerase II/histidine kinase"/>
    <property type="match status" value="1"/>
</dbReference>
<evidence type="ECO:0000256" key="15">
    <source>
        <dbReference type="PROSITE-ProRule" id="PRU00110"/>
    </source>
</evidence>
<evidence type="ECO:0000256" key="16">
    <source>
        <dbReference type="PROSITE-ProRule" id="PRU00169"/>
    </source>
</evidence>
<dbReference type="Pfam" id="PF02518">
    <property type="entry name" value="HATPase_c"/>
    <property type="match status" value="1"/>
</dbReference>
<dbReference type="InterPro" id="IPR003594">
    <property type="entry name" value="HATPase_dom"/>
</dbReference>
<evidence type="ECO:0000259" key="18">
    <source>
        <dbReference type="PROSITE" id="PS50109"/>
    </source>
</evidence>
<keyword evidence="22" id="KW-1185">Reference proteome</keyword>
<keyword evidence="13" id="KW-0472">Membrane</keyword>
<dbReference type="InterPro" id="IPR036097">
    <property type="entry name" value="HisK_dim/P_sf"/>
</dbReference>
<evidence type="ECO:0000256" key="10">
    <source>
        <dbReference type="ARBA" id="ARBA00022840"/>
    </source>
</evidence>
<dbReference type="PANTHER" id="PTHR45339:SF5">
    <property type="entry name" value="HISTIDINE KINASE"/>
    <property type="match status" value="1"/>
</dbReference>
<evidence type="ECO:0000256" key="14">
    <source>
        <dbReference type="ARBA" id="ARBA00074306"/>
    </source>
</evidence>
<dbReference type="InterPro" id="IPR001789">
    <property type="entry name" value="Sig_transdc_resp-reg_receiver"/>
</dbReference>
<dbReference type="HOGENOM" id="CLU_000445_104_15_9"/>
<feature type="domain" description="Histidine kinase" evidence="18">
    <location>
        <begin position="77"/>
        <end position="298"/>
    </location>
</feature>
<evidence type="ECO:0000256" key="12">
    <source>
        <dbReference type="ARBA" id="ARBA00023012"/>
    </source>
</evidence>
<dbReference type="GO" id="GO:0005524">
    <property type="term" value="F:ATP binding"/>
    <property type="evidence" value="ECO:0007669"/>
    <property type="project" value="UniProtKB-KW"/>
</dbReference>
<dbReference type="InterPro" id="IPR005467">
    <property type="entry name" value="His_kinase_dom"/>
</dbReference>
<accession>A0A089NCH0</accession>
<keyword evidence="8" id="KW-0547">Nucleotide-binding</keyword>
<dbReference type="EC" id="2.7.13.3" evidence="4"/>
<dbReference type="SUPFAM" id="SSF47384">
    <property type="entry name" value="Homodimeric domain of signal transducing histidine kinase"/>
    <property type="match status" value="1"/>
</dbReference>
<dbReference type="Pfam" id="PF01627">
    <property type="entry name" value="Hpt"/>
    <property type="match status" value="1"/>
</dbReference>
<dbReference type="InterPro" id="IPR011006">
    <property type="entry name" value="CheY-like_superfamily"/>
</dbReference>
<evidence type="ECO:0000256" key="4">
    <source>
        <dbReference type="ARBA" id="ARBA00012438"/>
    </source>
</evidence>
<evidence type="ECO:0000256" key="7">
    <source>
        <dbReference type="ARBA" id="ARBA00022692"/>
    </source>
</evidence>
<sequence>MADHEQEVRKLRETIERLSHQVIQGQQREEQTLAEFSAMNNELITMHRLLAKNSAGLKEMKEEAEEANRAKSLFLATISHEIRTPMNGILGMTELLEAEGATDGQRAHLEVIRESAQYLLQMINNLLDISKIEASRMVLEKTPLNLRGLLEHVVRLLSTAAVKRGNILKWQVADRVDHTLSGDSSKILQVLINLVGNGLKFTQNGEVEVTVRLLREDAAQQYLCFEVRDEGIGIPLKDQATLFRPYSQISSESAMAVEGTGLGLSICKSMVELMGGTIMVDSAPGRGSTFRFEVALDKTLSLKEPAPAGEAVLPEARFSTQPVLVAEDNGLNSTLLLLQLKKLGITNVQMVGSGKEAVEAWQQGEYGLILMDSRLPGMNGGEAVRRIRQLESSGARPRIPIIGVTGDGSEESRAQFFEAGLDDWAVKPLNLERLRQLLDRWFSPGPYIPVLDADTISGIREMDGEEAPQLLQALVEMFKDDTPLRLTSLEAAFAARDLPEMAAVAHGLKSGSLSIGAKHFAHLCAAVECHAREGEYEPAARVLPKLAPAYAEACRELESLL</sequence>
<dbReference type="Gene3D" id="3.40.50.2300">
    <property type="match status" value="1"/>
</dbReference>
<dbReference type="SMART" id="SM00388">
    <property type="entry name" value="HisKA"/>
    <property type="match status" value="1"/>
</dbReference>
<feature type="domain" description="Response regulatory" evidence="19">
    <location>
        <begin position="322"/>
        <end position="442"/>
    </location>
</feature>
<evidence type="ECO:0000313" key="22">
    <source>
        <dbReference type="Proteomes" id="UP000029500"/>
    </source>
</evidence>
<dbReference type="CDD" id="cd00082">
    <property type="entry name" value="HisKA"/>
    <property type="match status" value="1"/>
</dbReference>
<keyword evidence="9" id="KW-0418">Kinase</keyword>
<comment type="similarity">
    <text evidence="3">In the N-terminal section; belongs to the phytochrome family.</text>
</comment>
<dbReference type="Proteomes" id="UP000029500">
    <property type="component" value="Chromosome"/>
</dbReference>
<dbReference type="FunFam" id="1.10.287.130:FF:000004">
    <property type="entry name" value="Ethylene receptor 1"/>
    <property type="match status" value="1"/>
</dbReference>
<feature type="modified residue" description="4-aspartylphosphate" evidence="16">
    <location>
        <position position="372"/>
    </location>
</feature>
<dbReference type="eggNOG" id="COG2205">
    <property type="taxonomic scope" value="Bacteria"/>
</dbReference>
<dbReference type="Gene3D" id="1.20.120.160">
    <property type="entry name" value="HPT domain"/>
    <property type="match status" value="1"/>
</dbReference>
<dbReference type="EMBL" id="CP009287">
    <property type="protein sequence ID" value="AIQ66634.1"/>
    <property type="molecule type" value="Genomic_DNA"/>
</dbReference>
<evidence type="ECO:0000256" key="9">
    <source>
        <dbReference type="ARBA" id="ARBA00022777"/>
    </source>
</evidence>
<evidence type="ECO:0000256" key="13">
    <source>
        <dbReference type="ARBA" id="ARBA00023136"/>
    </source>
</evidence>
<gene>
    <name evidence="21" type="ORF">PGRAT_02435</name>
</gene>
<evidence type="ECO:0000313" key="21">
    <source>
        <dbReference type="EMBL" id="AIQ66634.1"/>
    </source>
</evidence>
<feature type="coiled-coil region" evidence="17">
    <location>
        <begin position="1"/>
        <end position="77"/>
    </location>
</feature>
<keyword evidence="7" id="KW-0812">Transmembrane</keyword>
<dbReference type="InterPro" id="IPR003661">
    <property type="entry name" value="HisK_dim/P_dom"/>
</dbReference>
<evidence type="ECO:0000256" key="11">
    <source>
        <dbReference type="ARBA" id="ARBA00022989"/>
    </source>
</evidence>
<keyword evidence="5 16" id="KW-0597">Phosphoprotein</keyword>
<dbReference type="InterPro" id="IPR008207">
    <property type="entry name" value="Sig_transdc_His_kin_Hpt_dom"/>
</dbReference>
<proteinExistence type="inferred from homology"/>
<dbReference type="Gene3D" id="1.10.287.130">
    <property type="match status" value="1"/>
</dbReference>
<dbReference type="CDD" id="cd17546">
    <property type="entry name" value="REC_hyHK_CKI1_RcsC-like"/>
    <property type="match status" value="1"/>
</dbReference>
<dbReference type="PROSITE" id="PS50109">
    <property type="entry name" value="HIS_KIN"/>
    <property type="match status" value="1"/>
</dbReference>
<dbReference type="STRING" id="189425.PGRAT_02435"/>
<dbReference type="RefSeq" id="WP_025706045.1">
    <property type="nucleotide sequence ID" value="NZ_CP009287.1"/>
</dbReference>
<dbReference type="InterPro" id="IPR004358">
    <property type="entry name" value="Sig_transdc_His_kin-like_C"/>
</dbReference>
<protein>
    <recommendedName>
        <fullName evidence="14">Circadian input-output histidine kinase CikA</fullName>
        <ecNumber evidence="4">2.7.13.3</ecNumber>
    </recommendedName>
</protein>
<keyword evidence="11" id="KW-1133">Transmembrane helix</keyword>
<dbReference type="OrthoDB" id="9811620at2"/>
<keyword evidence="6" id="KW-0808">Transferase</keyword>
<comment type="subcellular location">
    <subcellularLocation>
        <location evidence="2">Membrane</location>
    </subcellularLocation>
</comment>
<dbReference type="Pfam" id="PF00072">
    <property type="entry name" value="Response_reg"/>
    <property type="match status" value="1"/>
</dbReference>
<dbReference type="Gene3D" id="3.30.565.10">
    <property type="entry name" value="Histidine kinase-like ATPase, C-terminal domain"/>
    <property type="match status" value="1"/>
</dbReference>
<dbReference type="SMART" id="SM00387">
    <property type="entry name" value="HATPase_c"/>
    <property type="match status" value="1"/>
</dbReference>
<dbReference type="PANTHER" id="PTHR45339">
    <property type="entry name" value="HYBRID SIGNAL TRANSDUCTION HISTIDINE KINASE J"/>
    <property type="match status" value="1"/>
</dbReference>
<evidence type="ECO:0000256" key="8">
    <source>
        <dbReference type="ARBA" id="ARBA00022741"/>
    </source>
</evidence>
<dbReference type="GO" id="GO:0005886">
    <property type="term" value="C:plasma membrane"/>
    <property type="evidence" value="ECO:0007669"/>
    <property type="project" value="UniProtKB-SubCell"/>
</dbReference>
<dbReference type="PROSITE" id="PS50110">
    <property type="entry name" value="RESPONSE_REGULATORY"/>
    <property type="match status" value="1"/>
</dbReference>
<dbReference type="CDD" id="cd16922">
    <property type="entry name" value="HATPase_EvgS-ArcB-TorS-like"/>
    <property type="match status" value="1"/>
</dbReference>
<evidence type="ECO:0000259" key="19">
    <source>
        <dbReference type="PROSITE" id="PS50110"/>
    </source>
</evidence>
<evidence type="ECO:0000256" key="17">
    <source>
        <dbReference type="SAM" id="Coils"/>
    </source>
</evidence>
<name>A0A089NCH0_9BACL</name>
<dbReference type="SUPFAM" id="SSF47226">
    <property type="entry name" value="Histidine-containing phosphotransfer domain, HPT domain"/>
    <property type="match status" value="1"/>
</dbReference>
<dbReference type="InterPro" id="IPR036641">
    <property type="entry name" value="HPT_dom_sf"/>
</dbReference>
<comment type="catalytic activity">
    <reaction evidence="1">
        <text>ATP + protein L-histidine = ADP + protein N-phospho-L-histidine.</text>
        <dbReference type="EC" id="2.7.13.3"/>
    </reaction>
</comment>
<keyword evidence="17" id="KW-0175">Coiled coil</keyword>
<dbReference type="FunFam" id="3.30.565.10:FF:000010">
    <property type="entry name" value="Sensor histidine kinase RcsC"/>
    <property type="match status" value="1"/>
</dbReference>
<evidence type="ECO:0000256" key="1">
    <source>
        <dbReference type="ARBA" id="ARBA00000085"/>
    </source>
</evidence>
<evidence type="ECO:0000256" key="3">
    <source>
        <dbReference type="ARBA" id="ARBA00006402"/>
    </source>
</evidence>
<dbReference type="SMART" id="SM00448">
    <property type="entry name" value="REC"/>
    <property type="match status" value="1"/>
</dbReference>
<dbReference type="PROSITE" id="PS50894">
    <property type="entry name" value="HPT"/>
    <property type="match status" value="1"/>
</dbReference>
<organism evidence="21 22">
    <name type="scientific">Paenibacillus graminis</name>
    <dbReference type="NCBI Taxonomy" id="189425"/>
    <lineage>
        <taxon>Bacteria</taxon>
        <taxon>Bacillati</taxon>
        <taxon>Bacillota</taxon>
        <taxon>Bacilli</taxon>
        <taxon>Bacillales</taxon>
        <taxon>Paenibacillaceae</taxon>
        <taxon>Paenibacillus</taxon>
    </lineage>
</organism>
<dbReference type="KEGG" id="pgm:PGRAT_02435"/>
<dbReference type="AlphaFoldDB" id="A0A089NCH0"/>
<dbReference type="GO" id="GO:0000155">
    <property type="term" value="F:phosphorelay sensor kinase activity"/>
    <property type="evidence" value="ECO:0007669"/>
    <property type="project" value="InterPro"/>
</dbReference>
<feature type="domain" description="HPt" evidence="20">
    <location>
        <begin position="467"/>
        <end position="561"/>
    </location>
</feature>
<dbReference type="InterPro" id="IPR036890">
    <property type="entry name" value="HATPase_C_sf"/>
</dbReference>
<evidence type="ECO:0000256" key="2">
    <source>
        <dbReference type="ARBA" id="ARBA00004370"/>
    </source>
</evidence>
<dbReference type="SUPFAM" id="SSF52172">
    <property type="entry name" value="CheY-like"/>
    <property type="match status" value="1"/>
</dbReference>
<keyword evidence="10" id="KW-0067">ATP-binding</keyword>
<reference evidence="21 22" key="1">
    <citation type="submission" date="2014-08" db="EMBL/GenBank/DDBJ databases">
        <title>Comparative genomics of the Paenibacillus odorifer group.</title>
        <authorList>
            <person name="den Bakker H.C."/>
            <person name="Tsai Y.-C."/>
            <person name="Martin N."/>
            <person name="Korlach J."/>
            <person name="Wiedmann M."/>
        </authorList>
    </citation>
    <scope>NUCLEOTIDE SEQUENCE [LARGE SCALE GENOMIC DNA]</scope>
    <source>
        <strain evidence="21 22">DSM 15220</strain>
    </source>
</reference>
<dbReference type="Pfam" id="PF00512">
    <property type="entry name" value="HisKA"/>
    <property type="match status" value="1"/>
</dbReference>
<evidence type="ECO:0000256" key="5">
    <source>
        <dbReference type="ARBA" id="ARBA00022553"/>
    </source>
</evidence>
<keyword evidence="12" id="KW-0902">Two-component regulatory system</keyword>
<evidence type="ECO:0000256" key="6">
    <source>
        <dbReference type="ARBA" id="ARBA00022679"/>
    </source>
</evidence>
<evidence type="ECO:0000259" key="20">
    <source>
        <dbReference type="PROSITE" id="PS50894"/>
    </source>
</evidence>
<dbReference type="PRINTS" id="PR00344">
    <property type="entry name" value="BCTRLSENSOR"/>
</dbReference>